<evidence type="ECO:0000313" key="4">
    <source>
        <dbReference type="Proteomes" id="UP000577419"/>
    </source>
</evidence>
<comment type="caution">
    <text evidence="2">The sequence shown here is derived from an EMBL/GenBank/DDBJ whole genome shotgun (WGS) entry which is preliminary data.</text>
</comment>
<dbReference type="InterPro" id="IPR007712">
    <property type="entry name" value="RelE/ParE_toxin"/>
</dbReference>
<proteinExistence type="predicted"/>
<dbReference type="EMBL" id="DUFG01000032">
    <property type="protein sequence ID" value="HIH08923.1"/>
    <property type="molecule type" value="Genomic_DNA"/>
</dbReference>
<dbReference type="SUPFAM" id="SSF143011">
    <property type="entry name" value="RelE-like"/>
    <property type="match status" value="1"/>
</dbReference>
<evidence type="ECO:0000313" key="3">
    <source>
        <dbReference type="EMBL" id="MBS3059413.1"/>
    </source>
</evidence>
<dbReference type="Proteomes" id="UP000577419">
    <property type="component" value="Unassembled WGS sequence"/>
</dbReference>
<protein>
    <submittedName>
        <fullName evidence="2">Type II toxin-antitoxin system RelE/ParE family toxin</fullName>
    </submittedName>
</protein>
<dbReference type="AlphaFoldDB" id="A0A7J4ITV8"/>
<reference evidence="4" key="1">
    <citation type="journal article" date="2020" name="bioRxiv">
        <title>A rank-normalized archaeal taxonomy based on genome phylogeny resolves widespread incomplete and uneven classifications.</title>
        <authorList>
            <person name="Rinke C."/>
            <person name="Chuvochina M."/>
            <person name="Mussig A.J."/>
            <person name="Chaumeil P.-A."/>
            <person name="Waite D.W."/>
            <person name="Whitman W.B."/>
            <person name="Parks D.H."/>
            <person name="Hugenholtz P."/>
        </authorList>
    </citation>
    <scope>NUCLEOTIDE SEQUENCE [LARGE SCALE GENOMIC DNA]</scope>
</reference>
<dbReference type="EMBL" id="JAGVWF010000044">
    <property type="protein sequence ID" value="MBS3059413.1"/>
    <property type="molecule type" value="Genomic_DNA"/>
</dbReference>
<accession>A0A7J4ITV8</accession>
<keyword evidence="1" id="KW-1277">Toxin-antitoxin system</keyword>
<dbReference type="InterPro" id="IPR035093">
    <property type="entry name" value="RelE/ParE_toxin_dom_sf"/>
</dbReference>
<organism evidence="2 4">
    <name type="scientific">Candidatus Iainarchaeum sp</name>
    <dbReference type="NCBI Taxonomy" id="3101447"/>
    <lineage>
        <taxon>Archaea</taxon>
        <taxon>Candidatus Iainarchaeota</taxon>
        <taxon>Candidatus Iainarchaeia</taxon>
        <taxon>Candidatus Iainarchaeales</taxon>
        <taxon>Candidatus Iainarchaeaceae</taxon>
        <taxon>Candidatus Iainarchaeum</taxon>
    </lineage>
</organism>
<reference evidence="3" key="2">
    <citation type="submission" date="2021-03" db="EMBL/GenBank/DDBJ databases">
        <authorList>
            <person name="Jaffe A."/>
        </authorList>
    </citation>
    <scope>NUCLEOTIDE SEQUENCE</scope>
    <source>
        <strain evidence="3">RIFCSPHIGHO2_01_FULL_GW2011_AR10_43_9</strain>
    </source>
</reference>
<name>A0A7J4ITV8_9ARCH</name>
<dbReference type="Pfam" id="PF05016">
    <property type="entry name" value="ParE_toxin"/>
    <property type="match status" value="1"/>
</dbReference>
<dbReference type="Gene3D" id="3.30.2310.20">
    <property type="entry name" value="RelE-like"/>
    <property type="match status" value="1"/>
</dbReference>
<sequence length="82" mass="9653">MPYSYSFSSEFKKSFKKLDRRMKILVKKKIAKIAENPELGKPLHKPLQNFKSERVEKMRIVYAFDGKSIEFALLDDRGHVYG</sequence>
<evidence type="ECO:0000313" key="2">
    <source>
        <dbReference type="EMBL" id="HIH08923.1"/>
    </source>
</evidence>
<dbReference type="Proteomes" id="UP000683213">
    <property type="component" value="Unassembled WGS sequence"/>
</dbReference>
<evidence type="ECO:0000256" key="1">
    <source>
        <dbReference type="ARBA" id="ARBA00022649"/>
    </source>
</evidence>
<gene>
    <name evidence="2" type="ORF">HA237_06175</name>
    <name evidence="3" type="ORF">J4224_03240</name>
</gene>
<reference evidence="3" key="3">
    <citation type="submission" date="2021-05" db="EMBL/GenBank/DDBJ databases">
        <title>Protein family content uncovers lineage relationships and bacterial pathway maintenance mechanisms in DPANN archaea.</title>
        <authorList>
            <person name="Castelle C.J."/>
            <person name="Meheust R."/>
            <person name="Jaffe A.L."/>
            <person name="Seitz K."/>
            <person name="Gong X."/>
            <person name="Baker B.J."/>
            <person name="Banfield J.F."/>
        </authorList>
    </citation>
    <scope>NUCLEOTIDE SEQUENCE</scope>
    <source>
        <strain evidence="3">RIFCSPHIGHO2_01_FULL_GW2011_AR10_43_9</strain>
    </source>
</reference>